<evidence type="ECO:0000313" key="6">
    <source>
        <dbReference type="Proteomes" id="UP001303373"/>
    </source>
</evidence>
<dbReference type="InterPro" id="IPR001129">
    <property type="entry name" value="Membr-assoc_MAPEG"/>
</dbReference>
<keyword evidence="3" id="KW-1133">Transmembrane helix</keyword>
<evidence type="ECO:0000256" key="2">
    <source>
        <dbReference type="ARBA" id="ARBA00022692"/>
    </source>
</evidence>
<dbReference type="GO" id="GO:0016020">
    <property type="term" value="C:membrane"/>
    <property type="evidence" value="ECO:0007669"/>
    <property type="project" value="UniProtKB-SubCell"/>
</dbReference>
<dbReference type="SUPFAM" id="SSF161084">
    <property type="entry name" value="MAPEG domain-like"/>
    <property type="match status" value="1"/>
</dbReference>
<protein>
    <recommendedName>
        <fullName evidence="7">MAPEG family protein</fullName>
    </recommendedName>
</protein>
<name>A0AAQ3RCT5_9PEZI</name>
<dbReference type="PANTHER" id="PTHR35371:SF1">
    <property type="entry name" value="BLR7753 PROTEIN"/>
    <property type="match status" value="1"/>
</dbReference>
<dbReference type="AlphaFoldDB" id="A0AAQ3RCT5"/>
<dbReference type="Pfam" id="PF01124">
    <property type="entry name" value="MAPEG"/>
    <property type="match status" value="1"/>
</dbReference>
<evidence type="ECO:0000256" key="1">
    <source>
        <dbReference type="ARBA" id="ARBA00004370"/>
    </source>
</evidence>
<dbReference type="Proteomes" id="UP001303373">
    <property type="component" value="Chromosome 13"/>
</dbReference>
<dbReference type="Gene3D" id="1.20.120.550">
    <property type="entry name" value="Membrane associated eicosanoid/glutathione metabolism-like domain"/>
    <property type="match status" value="1"/>
</dbReference>
<reference evidence="5 6" key="1">
    <citation type="submission" date="2023-11" db="EMBL/GenBank/DDBJ databases">
        <title>An acidophilic fungus is an integral part of prey digestion in a carnivorous sundew plant.</title>
        <authorList>
            <person name="Tsai I.J."/>
        </authorList>
    </citation>
    <scope>NUCLEOTIDE SEQUENCE [LARGE SCALE GENOMIC DNA]</scope>
    <source>
        <strain evidence="5">169a</strain>
    </source>
</reference>
<dbReference type="InterPro" id="IPR023352">
    <property type="entry name" value="MAPEG-like_dom_sf"/>
</dbReference>
<evidence type="ECO:0000256" key="4">
    <source>
        <dbReference type="ARBA" id="ARBA00023136"/>
    </source>
</evidence>
<evidence type="ECO:0008006" key="7">
    <source>
        <dbReference type="Google" id="ProtNLM"/>
    </source>
</evidence>
<dbReference type="PANTHER" id="PTHR35371">
    <property type="entry name" value="INNER MEMBRANE PROTEIN"/>
    <property type="match status" value="1"/>
</dbReference>
<accession>A0AAQ3RCT5</accession>
<dbReference type="EMBL" id="CP138592">
    <property type="protein sequence ID" value="WPH04665.1"/>
    <property type="molecule type" value="Genomic_DNA"/>
</dbReference>
<gene>
    <name evidence="5" type="ORF">R9X50_00755800</name>
</gene>
<evidence type="ECO:0000256" key="3">
    <source>
        <dbReference type="ARBA" id="ARBA00022989"/>
    </source>
</evidence>
<comment type="subcellular location">
    <subcellularLocation>
        <location evidence="1">Membrane</location>
    </subcellularLocation>
</comment>
<proteinExistence type="predicted"/>
<keyword evidence="2" id="KW-0812">Transmembrane</keyword>
<organism evidence="5 6">
    <name type="scientific">Acrodontium crateriforme</name>
    <dbReference type="NCBI Taxonomy" id="150365"/>
    <lineage>
        <taxon>Eukaryota</taxon>
        <taxon>Fungi</taxon>
        <taxon>Dikarya</taxon>
        <taxon>Ascomycota</taxon>
        <taxon>Pezizomycotina</taxon>
        <taxon>Dothideomycetes</taxon>
        <taxon>Dothideomycetidae</taxon>
        <taxon>Mycosphaerellales</taxon>
        <taxon>Teratosphaeriaceae</taxon>
        <taxon>Acrodontium</taxon>
    </lineage>
</organism>
<keyword evidence="4" id="KW-0472">Membrane</keyword>
<keyword evidence="6" id="KW-1185">Reference proteome</keyword>
<evidence type="ECO:0000313" key="5">
    <source>
        <dbReference type="EMBL" id="WPH04665.1"/>
    </source>
</evidence>
<sequence length="159" mass="17399">MSYNLPLLLIPAYYALAILPHGYALVLATQGNPARHDNRNPKSSSLKDGLKKKLSAKEYAAWERAESCHRNHLENMPLFVATVFAGILAEQQSPGANAAAGLLGLNSFCTGWMAIRVLYTLNYLTAETQFWSYLRSVLYFAGTFWAFGSIGKAALALGP</sequence>